<feature type="transmembrane region" description="Helical" evidence="8">
    <location>
        <begin position="308"/>
        <end position="325"/>
    </location>
</feature>
<keyword evidence="4" id="KW-0309">Germination</keyword>
<feature type="transmembrane region" description="Helical" evidence="8">
    <location>
        <begin position="120"/>
        <end position="138"/>
    </location>
</feature>
<dbReference type="Pfam" id="PF03845">
    <property type="entry name" value="Spore_permease"/>
    <property type="match status" value="1"/>
</dbReference>
<feature type="transmembrane region" description="Helical" evidence="8">
    <location>
        <begin position="337"/>
        <end position="359"/>
    </location>
</feature>
<feature type="transmembrane region" description="Helical" evidence="8">
    <location>
        <begin position="147"/>
        <end position="167"/>
    </location>
</feature>
<feature type="transmembrane region" description="Helical" evidence="8">
    <location>
        <begin position="187"/>
        <end position="206"/>
    </location>
</feature>
<dbReference type="PANTHER" id="PTHR34975">
    <property type="entry name" value="SPORE GERMINATION PROTEIN A2"/>
    <property type="match status" value="1"/>
</dbReference>
<keyword evidence="7 8" id="KW-0472">Membrane</keyword>
<keyword evidence="5 8" id="KW-0812">Transmembrane</keyword>
<dbReference type="NCBIfam" id="TIGR00912">
    <property type="entry name" value="2A0309"/>
    <property type="match status" value="1"/>
</dbReference>
<feature type="transmembrane region" description="Helical" evidence="8">
    <location>
        <begin position="40"/>
        <end position="60"/>
    </location>
</feature>
<dbReference type="PANTHER" id="PTHR34975:SF2">
    <property type="entry name" value="SPORE GERMINATION PROTEIN A2"/>
    <property type="match status" value="1"/>
</dbReference>
<sequence length="368" mass="41526">MRREQIDVRQLLCLVVLHTVGSSVLYVPSAAAYYSNQDGWLAVMVAILVSTGVAILYAKWLGMVPEKTIFDYIDNTLGKWLGSVLILLYAFVSFLDGVASLLSYLGSFLTTQIIPETPRMAVQAMFIVAVVIGLRLGMRTVARAGELFAIVMTITFVALTVFVFPQAELDNILPMFEANGAAYSRTVIHYLSFTTLTLFSFWALYPQVNGNRGSKIRAFVIGHAIGGFFLFLMTFMCILVLGSESTARASFPSYMLAQKINIADFITRIEVLMATLWLTTLYFKMSMYFYFGIKALEHVLQLKDGRSLIFPWAIICTVLSLILYPNTSYQIWWDTRIWPVLAIVLYVCFPVGLWLISFLRNQVRELSK</sequence>
<evidence type="ECO:0000313" key="10">
    <source>
        <dbReference type="Proteomes" id="UP001199916"/>
    </source>
</evidence>
<keyword evidence="3" id="KW-0813">Transport</keyword>
<dbReference type="InterPro" id="IPR004761">
    <property type="entry name" value="Spore_GerAB"/>
</dbReference>
<evidence type="ECO:0000256" key="5">
    <source>
        <dbReference type="ARBA" id="ARBA00022692"/>
    </source>
</evidence>
<keyword evidence="10" id="KW-1185">Reference proteome</keyword>
<evidence type="ECO:0000256" key="7">
    <source>
        <dbReference type="ARBA" id="ARBA00023136"/>
    </source>
</evidence>
<name>A0ABS8YAQ9_9BACL</name>
<dbReference type="RefSeq" id="WP_233696129.1">
    <property type="nucleotide sequence ID" value="NZ_JAJNBZ010000003.1"/>
</dbReference>
<reference evidence="9 10" key="1">
    <citation type="submission" date="2021-11" db="EMBL/GenBank/DDBJ databases">
        <title>Draft genome sequence of Paenibacillus profundus YoMME, a new Gram-positive bacteria with exoelectrogenic properties.</title>
        <authorList>
            <person name="Hubenova Y."/>
            <person name="Hubenova E."/>
            <person name="Manasiev Y."/>
            <person name="Peykov S."/>
            <person name="Mitov M."/>
        </authorList>
    </citation>
    <scope>NUCLEOTIDE SEQUENCE [LARGE SCALE GENOMIC DNA]</scope>
    <source>
        <strain evidence="9 10">YoMME</strain>
    </source>
</reference>
<evidence type="ECO:0000256" key="3">
    <source>
        <dbReference type="ARBA" id="ARBA00022448"/>
    </source>
</evidence>
<evidence type="ECO:0000256" key="2">
    <source>
        <dbReference type="ARBA" id="ARBA00007998"/>
    </source>
</evidence>
<comment type="similarity">
    <text evidence="2">Belongs to the amino acid-polyamine-organocation (APC) superfamily. Spore germination protein (SGP) (TC 2.A.3.9) family.</text>
</comment>
<comment type="subcellular location">
    <subcellularLocation>
        <location evidence="1">Membrane</location>
        <topology evidence="1">Multi-pass membrane protein</topology>
    </subcellularLocation>
</comment>
<proteinExistence type="inferred from homology"/>
<organism evidence="9 10">
    <name type="scientific">Paenibacillus profundus</name>
    <dbReference type="NCBI Taxonomy" id="1173085"/>
    <lineage>
        <taxon>Bacteria</taxon>
        <taxon>Bacillati</taxon>
        <taxon>Bacillota</taxon>
        <taxon>Bacilli</taxon>
        <taxon>Bacillales</taxon>
        <taxon>Paenibacillaceae</taxon>
        <taxon>Paenibacillus</taxon>
    </lineage>
</organism>
<feature type="transmembrane region" description="Helical" evidence="8">
    <location>
        <begin position="262"/>
        <end position="283"/>
    </location>
</feature>
<dbReference type="EMBL" id="JAJNBZ010000003">
    <property type="protein sequence ID" value="MCE5169038.1"/>
    <property type="molecule type" value="Genomic_DNA"/>
</dbReference>
<evidence type="ECO:0000256" key="4">
    <source>
        <dbReference type="ARBA" id="ARBA00022544"/>
    </source>
</evidence>
<comment type="caution">
    <text evidence="9">The sequence shown here is derived from an EMBL/GenBank/DDBJ whole genome shotgun (WGS) entry which is preliminary data.</text>
</comment>
<dbReference type="Gene3D" id="1.20.1740.10">
    <property type="entry name" value="Amino acid/polyamine transporter I"/>
    <property type="match status" value="1"/>
</dbReference>
<keyword evidence="6 8" id="KW-1133">Transmembrane helix</keyword>
<feature type="transmembrane region" description="Helical" evidence="8">
    <location>
        <begin position="80"/>
        <end position="105"/>
    </location>
</feature>
<accession>A0ABS8YAQ9</accession>
<dbReference type="Proteomes" id="UP001199916">
    <property type="component" value="Unassembled WGS sequence"/>
</dbReference>
<evidence type="ECO:0000256" key="8">
    <source>
        <dbReference type="SAM" id="Phobius"/>
    </source>
</evidence>
<gene>
    <name evidence="9" type="ORF">LQV63_06905</name>
</gene>
<feature type="transmembrane region" description="Helical" evidence="8">
    <location>
        <begin position="218"/>
        <end position="242"/>
    </location>
</feature>
<evidence type="ECO:0000313" key="9">
    <source>
        <dbReference type="EMBL" id="MCE5169038.1"/>
    </source>
</evidence>
<feature type="transmembrane region" description="Helical" evidence="8">
    <location>
        <begin position="12"/>
        <end position="34"/>
    </location>
</feature>
<evidence type="ECO:0000256" key="6">
    <source>
        <dbReference type="ARBA" id="ARBA00022989"/>
    </source>
</evidence>
<protein>
    <submittedName>
        <fullName evidence="9">Endospore germination permease</fullName>
    </submittedName>
</protein>
<evidence type="ECO:0000256" key="1">
    <source>
        <dbReference type="ARBA" id="ARBA00004141"/>
    </source>
</evidence>